<accession>A0A8S4QKT6</accession>
<gene>
    <name evidence="2" type="primary">jg9925</name>
    <name evidence="2" type="ORF">PAEG_LOCUS1622</name>
</gene>
<name>A0A8S4QKT6_9NEOP</name>
<protein>
    <submittedName>
        <fullName evidence="2">Jg9925 protein</fullName>
    </submittedName>
</protein>
<comment type="caution">
    <text evidence="2">The sequence shown here is derived from an EMBL/GenBank/DDBJ whole genome shotgun (WGS) entry which is preliminary data.</text>
</comment>
<feature type="compositionally biased region" description="Basic and acidic residues" evidence="1">
    <location>
        <begin position="35"/>
        <end position="53"/>
    </location>
</feature>
<feature type="non-terminal residue" evidence="2">
    <location>
        <position position="1"/>
    </location>
</feature>
<proteinExistence type="predicted"/>
<keyword evidence="3" id="KW-1185">Reference proteome</keyword>
<dbReference type="EMBL" id="CAKXAJ010005768">
    <property type="protein sequence ID" value="CAH2209223.1"/>
    <property type="molecule type" value="Genomic_DNA"/>
</dbReference>
<evidence type="ECO:0000313" key="2">
    <source>
        <dbReference type="EMBL" id="CAH2209223.1"/>
    </source>
</evidence>
<evidence type="ECO:0000313" key="3">
    <source>
        <dbReference type="Proteomes" id="UP000838756"/>
    </source>
</evidence>
<reference evidence="2" key="1">
    <citation type="submission" date="2022-03" db="EMBL/GenBank/DDBJ databases">
        <authorList>
            <person name="Lindestad O."/>
        </authorList>
    </citation>
    <scope>NUCLEOTIDE SEQUENCE</scope>
</reference>
<dbReference type="AlphaFoldDB" id="A0A8S4QKT6"/>
<sequence length="89" mass="10120">VNIAQRVAKLKWQWAGIARKTDGRWGPKVLERRCFTGKRNTDRPPTRSKDEIKQIAGSPGDERLRILELSTKDRCGVDNEDNELTSSAK</sequence>
<organism evidence="2 3">
    <name type="scientific">Pararge aegeria aegeria</name>
    <dbReference type="NCBI Taxonomy" id="348720"/>
    <lineage>
        <taxon>Eukaryota</taxon>
        <taxon>Metazoa</taxon>
        <taxon>Ecdysozoa</taxon>
        <taxon>Arthropoda</taxon>
        <taxon>Hexapoda</taxon>
        <taxon>Insecta</taxon>
        <taxon>Pterygota</taxon>
        <taxon>Neoptera</taxon>
        <taxon>Endopterygota</taxon>
        <taxon>Lepidoptera</taxon>
        <taxon>Glossata</taxon>
        <taxon>Ditrysia</taxon>
        <taxon>Papilionoidea</taxon>
        <taxon>Nymphalidae</taxon>
        <taxon>Satyrinae</taxon>
        <taxon>Satyrini</taxon>
        <taxon>Parargina</taxon>
        <taxon>Pararge</taxon>
    </lineage>
</organism>
<evidence type="ECO:0000256" key="1">
    <source>
        <dbReference type="SAM" id="MobiDB-lite"/>
    </source>
</evidence>
<feature type="region of interest" description="Disordered" evidence="1">
    <location>
        <begin position="35"/>
        <end position="57"/>
    </location>
</feature>
<dbReference type="Proteomes" id="UP000838756">
    <property type="component" value="Unassembled WGS sequence"/>
</dbReference>
<dbReference type="OrthoDB" id="407509at2759"/>